<gene>
    <name evidence="1" type="ORF">PS9374_04570</name>
</gene>
<sequence>MPEKPPKSTNPAEILNYIRPSPETVTHDRYWANFIYSAVKLVELRGRNEDGISPQPGDILSFILYWPPYEARQKVDWDASPYNLKYRPNHWVARHRPYDPKYRRSEQQIPRPQPNVPVFSSLPPSWTGFPIYSSEEQEINLEIMMRETGETDDQGLPLPNGGFPKRPMYDREYLDRILNVPLRLASGSRGADTAPVVGVPPLSRVRIKLMMARDLNEILDYVGTGVWAGERRPNYLEVGVTVQPPLKALNHYTWTSYEPPGIIHPDWAADGAVDRTRTKIRQLDYFGHAGPEMLYLQYGWANAKGELTGPEKFLEAADLINAWDPSIFIAGVRIKVWGCHSGQVFAPQLAAAFGSVWASTHYVDYEHILDEEQNLPRPTGTPGWELFA</sequence>
<organism evidence="1 2">
    <name type="scientific">Planomonospora sphaerica</name>
    <dbReference type="NCBI Taxonomy" id="161355"/>
    <lineage>
        <taxon>Bacteria</taxon>
        <taxon>Bacillati</taxon>
        <taxon>Actinomycetota</taxon>
        <taxon>Actinomycetes</taxon>
        <taxon>Streptosporangiales</taxon>
        <taxon>Streptosporangiaceae</taxon>
        <taxon>Planomonospora</taxon>
    </lineage>
</organism>
<accession>A0A161LN19</accession>
<dbReference type="STRING" id="161355.PS9374_04570"/>
<dbReference type="Proteomes" id="UP000077701">
    <property type="component" value="Unassembled WGS sequence"/>
</dbReference>
<comment type="caution">
    <text evidence="1">The sequence shown here is derived from an EMBL/GenBank/DDBJ whole genome shotgun (WGS) entry which is preliminary data.</text>
</comment>
<reference evidence="1 2" key="1">
    <citation type="journal article" date="2016" name="Genome Announc.">
        <title>Draft Genome Sequence of Planomonospora sphaerica JCM9374, a Rare Actinomycete.</title>
        <authorList>
            <person name="Dohra H."/>
            <person name="Suzuki T."/>
            <person name="Inoue Y."/>
            <person name="Kodani S."/>
        </authorList>
    </citation>
    <scope>NUCLEOTIDE SEQUENCE [LARGE SCALE GENOMIC DNA]</scope>
    <source>
        <strain evidence="1 2">JCM 9374</strain>
    </source>
</reference>
<protein>
    <submittedName>
        <fullName evidence="1">Uncharacterized protein</fullName>
    </submittedName>
</protein>
<proteinExistence type="predicted"/>
<name>A0A161LN19_9ACTN</name>
<evidence type="ECO:0000313" key="1">
    <source>
        <dbReference type="EMBL" id="GAT68905.1"/>
    </source>
</evidence>
<evidence type="ECO:0000313" key="2">
    <source>
        <dbReference type="Proteomes" id="UP000077701"/>
    </source>
</evidence>
<dbReference type="AlphaFoldDB" id="A0A161LN19"/>
<reference evidence="2" key="2">
    <citation type="submission" date="2016-04" db="EMBL/GenBank/DDBJ databases">
        <title>Planomonospora sphaerica JCM9374 whole genome shotgun sequence.</title>
        <authorList>
            <person name="Suzuki T."/>
            <person name="Dohra H."/>
            <person name="Kodani S."/>
        </authorList>
    </citation>
    <scope>NUCLEOTIDE SEQUENCE [LARGE SCALE GENOMIC DNA]</scope>
    <source>
        <strain evidence="2">JCM 9374</strain>
    </source>
</reference>
<keyword evidence="2" id="KW-1185">Reference proteome</keyword>
<dbReference type="EMBL" id="BDCX01000011">
    <property type="protein sequence ID" value="GAT68905.1"/>
    <property type="molecule type" value="Genomic_DNA"/>
</dbReference>